<comment type="caution">
    <text evidence="11">The sequence shown here is derived from an EMBL/GenBank/DDBJ whole genome shotgun (WGS) entry which is preliminary data.</text>
</comment>
<dbReference type="CDD" id="cd20513">
    <property type="entry name" value="CYCLIN_CCNC_rpt1"/>
    <property type="match status" value="1"/>
</dbReference>
<keyword evidence="5 9" id="KW-0195">Cyclin</keyword>
<evidence type="ECO:0000256" key="6">
    <source>
        <dbReference type="ARBA" id="ARBA00023159"/>
    </source>
</evidence>
<dbReference type="OrthoDB" id="10266018at2759"/>
<evidence type="ECO:0000256" key="2">
    <source>
        <dbReference type="ARBA" id="ARBA00008638"/>
    </source>
</evidence>
<dbReference type="Pfam" id="PF00134">
    <property type="entry name" value="Cyclin_N"/>
    <property type="match status" value="1"/>
</dbReference>
<dbReference type="InterPro" id="IPR036915">
    <property type="entry name" value="Cyclin-like_sf"/>
</dbReference>
<feature type="domain" description="Cyclin-like" evidence="10">
    <location>
        <begin position="47"/>
        <end position="141"/>
    </location>
</feature>
<reference evidence="11" key="1">
    <citation type="submission" date="2022-07" db="EMBL/GenBank/DDBJ databases">
        <title>Phylogenomic reconstructions and comparative analyses of Kickxellomycotina fungi.</title>
        <authorList>
            <person name="Reynolds N.K."/>
            <person name="Stajich J.E."/>
            <person name="Barry K."/>
            <person name="Grigoriev I.V."/>
            <person name="Crous P."/>
            <person name="Smith M.E."/>
        </authorList>
    </citation>
    <scope>NUCLEOTIDE SEQUENCE</scope>
    <source>
        <strain evidence="11">NBRC 32514</strain>
    </source>
</reference>
<dbReference type="InterPro" id="IPR043198">
    <property type="entry name" value="Cyclin/Ssn8"/>
</dbReference>
<keyword evidence="6" id="KW-0010">Activator</keyword>
<evidence type="ECO:0000256" key="4">
    <source>
        <dbReference type="ARBA" id="ARBA00023015"/>
    </source>
</evidence>
<dbReference type="GO" id="GO:0005634">
    <property type="term" value="C:nucleus"/>
    <property type="evidence" value="ECO:0007669"/>
    <property type="project" value="UniProtKB-SubCell"/>
</dbReference>
<name>A0A9W7Y1L8_9FUNG</name>
<sequence length="266" mass="30857">MAANYWESSQFQRFLLTRYELAEIESIHMLQHLTTVDVTHLKIYFSNLMLRIGKRLRARQETIATAIIYFKRFYINNSLYDIDPYLMAATCMYLACKTEECPHHIKHIWGESKAAIAEVSADIKFQYEIPDIAECESYLLEEMKFYLVVYHPYQVLIDLNEHIKLPKSSLQAAWSIINDSYCTNAILIYPPHVIAVASLFLSRVIDQGILGDLDAQQWFADLNVDITDILQVVNDMIELYHTWKSYADDKIPDLVQKYIADLAAVA</sequence>
<dbReference type="Proteomes" id="UP001149813">
    <property type="component" value="Unassembled WGS sequence"/>
</dbReference>
<protein>
    <submittedName>
        <fullName evidence="11">RNA polymerase II holoenzyme cyclin-like subunit</fullName>
    </submittedName>
</protein>
<comment type="similarity">
    <text evidence="2">Belongs to the cyclin family. Cyclin C subfamily.</text>
</comment>
<dbReference type="Gene3D" id="1.10.472.10">
    <property type="entry name" value="Cyclin-like"/>
    <property type="match status" value="2"/>
</dbReference>
<evidence type="ECO:0000256" key="5">
    <source>
        <dbReference type="ARBA" id="ARBA00023127"/>
    </source>
</evidence>
<dbReference type="GO" id="GO:0016538">
    <property type="term" value="F:cyclin-dependent protein serine/threonine kinase regulator activity"/>
    <property type="evidence" value="ECO:0007669"/>
    <property type="project" value="InterPro"/>
</dbReference>
<dbReference type="InterPro" id="IPR013763">
    <property type="entry name" value="Cyclin-like_dom"/>
</dbReference>
<proteinExistence type="inferred from homology"/>
<dbReference type="InterPro" id="IPR006671">
    <property type="entry name" value="Cyclin_N"/>
</dbReference>
<dbReference type="SUPFAM" id="SSF47954">
    <property type="entry name" value="Cyclin-like"/>
    <property type="match status" value="2"/>
</dbReference>
<keyword evidence="4" id="KW-0805">Transcription regulation</keyword>
<organism evidence="11 12">
    <name type="scientific">Coemansia erecta</name>
    <dbReference type="NCBI Taxonomy" id="147472"/>
    <lineage>
        <taxon>Eukaryota</taxon>
        <taxon>Fungi</taxon>
        <taxon>Fungi incertae sedis</taxon>
        <taxon>Zoopagomycota</taxon>
        <taxon>Kickxellomycotina</taxon>
        <taxon>Kickxellomycetes</taxon>
        <taxon>Kickxellales</taxon>
        <taxon>Kickxellaceae</taxon>
        <taxon>Coemansia</taxon>
    </lineage>
</organism>
<accession>A0A9W7Y1L8</accession>
<evidence type="ECO:0000256" key="1">
    <source>
        <dbReference type="ARBA" id="ARBA00004123"/>
    </source>
</evidence>
<keyword evidence="3" id="KW-0678">Repressor</keyword>
<dbReference type="PIRSF" id="PIRSF028758">
    <property type="entry name" value="Cyclin, C/H/G types"/>
    <property type="match status" value="1"/>
</dbReference>
<evidence type="ECO:0000256" key="9">
    <source>
        <dbReference type="RuleBase" id="RU000383"/>
    </source>
</evidence>
<dbReference type="FunFam" id="1.10.472.10:FF:000076">
    <property type="entry name" value="RNA polymerase II holoenzyme cyclin-like subunit"/>
    <property type="match status" value="1"/>
</dbReference>
<keyword evidence="12" id="KW-1185">Reference proteome</keyword>
<evidence type="ECO:0000313" key="12">
    <source>
        <dbReference type="Proteomes" id="UP001149813"/>
    </source>
</evidence>
<evidence type="ECO:0000256" key="7">
    <source>
        <dbReference type="ARBA" id="ARBA00023163"/>
    </source>
</evidence>
<gene>
    <name evidence="11" type="primary">SSN8</name>
    <name evidence="11" type="ORF">LPJ53_003243</name>
</gene>
<comment type="subcellular location">
    <subcellularLocation>
        <location evidence="1">Nucleus</location>
    </subcellularLocation>
</comment>
<evidence type="ECO:0000256" key="8">
    <source>
        <dbReference type="ARBA" id="ARBA00023242"/>
    </source>
</evidence>
<keyword evidence="7" id="KW-0804">Transcription</keyword>
<dbReference type="AlphaFoldDB" id="A0A9W7Y1L8"/>
<dbReference type="CDD" id="cd20514">
    <property type="entry name" value="CYCLIN_CCNC_rpt2"/>
    <property type="match status" value="1"/>
</dbReference>
<dbReference type="GO" id="GO:0006357">
    <property type="term" value="P:regulation of transcription by RNA polymerase II"/>
    <property type="evidence" value="ECO:0007669"/>
    <property type="project" value="InterPro"/>
</dbReference>
<evidence type="ECO:0000259" key="10">
    <source>
        <dbReference type="SMART" id="SM00385"/>
    </source>
</evidence>
<dbReference type="SMART" id="SM00385">
    <property type="entry name" value="CYCLIN"/>
    <property type="match status" value="2"/>
</dbReference>
<evidence type="ECO:0000256" key="3">
    <source>
        <dbReference type="ARBA" id="ARBA00022491"/>
    </source>
</evidence>
<evidence type="ECO:0000313" key="11">
    <source>
        <dbReference type="EMBL" id="KAJ1722333.1"/>
    </source>
</evidence>
<dbReference type="PANTHER" id="PTHR10026">
    <property type="entry name" value="CYCLIN"/>
    <property type="match status" value="1"/>
</dbReference>
<keyword evidence="8" id="KW-0539">Nucleus</keyword>
<feature type="domain" description="Cyclin-like" evidence="10">
    <location>
        <begin position="154"/>
        <end position="238"/>
    </location>
</feature>
<dbReference type="EMBL" id="JANBOJ010000117">
    <property type="protein sequence ID" value="KAJ1722333.1"/>
    <property type="molecule type" value="Genomic_DNA"/>
</dbReference>